<organism evidence="2 3">
    <name type="scientific">Wickerhamomyces anomalus (strain ATCC 58044 / CBS 1984 / NCYC 433 / NRRL Y-366-8)</name>
    <name type="common">Yeast</name>
    <name type="synonym">Hansenula anomala</name>
    <dbReference type="NCBI Taxonomy" id="683960"/>
    <lineage>
        <taxon>Eukaryota</taxon>
        <taxon>Fungi</taxon>
        <taxon>Dikarya</taxon>
        <taxon>Ascomycota</taxon>
        <taxon>Saccharomycotina</taxon>
        <taxon>Saccharomycetes</taxon>
        <taxon>Phaffomycetales</taxon>
        <taxon>Wickerhamomycetaceae</taxon>
        <taxon>Wickerhamomyces</taxon>
    </lineage>
</organism>
<feature type="chain" id="PRO_5009133683" description="ER membrane protein complex subunit 10" evidence="1">
    <location>
        <begin position="21"/>
        <end position="184"/>
    </location>
</feature>
<dbReference type="Pfam" id="PF21203">
    <property type="entry name" value="ECM10"/>
    <property type="match status" value="1"/>
</dbReference>
<dbReference type="RefSeq" id="XP_019039433.1">
    <property type="nucleotide sequence ID" value="XM_019184793.1"/>
</dbReference>
<dbReference type="GeneID" id="30202039"/>
<proteinExistence type="predicted"/>
<evidence type="ECO:0000313" key="3">
    <source>
        <dbReference type="Proteomes" id="UP000094112"/>
    </source>
</evidence>
<feature type="signal peptide" evidence="1">
    <location>
        <begin position="1"/>
        <end position="20"/>
    </location>
</feature>
<keyword evidence="1" id="KW-0732">Signal</keyword>
<dbReference type="Proteomes" id="UP000094112">
    <property type="component" value="Unassembled WGS sequence"/>
</dbReference>
<dbReference type="OrthoDB" id="1894652at2759"/>
<evidence type="ECO:0008006" key="4">
    <source>
        <dbReference type="Google" id="ProtNLM"/>
    </source>
</evidence>
<evidence type="ECO:0000313" key="2">
    <source>
        <dbReference type="EMBL" id="ODQ60226.1"/>
    </source>
</evidence>
<evidence type="ECO:0000256" key="1">
    <source>
        <dbReference type="SAM" id="SignalP"/>
    </source>
</evidence>
<gene>
    <name evidence="2" type="ORF">WICANDRAFT_78837</name>
</gene>
<accession>A0A1E3P402</accession>
<dbReference type="AlphaFoldDB" id="A0A1E3P402"/>
<dbReference type="EMBL" id="KV454210">
    <property type="protein sequence ID" value="ODQ60226.1"/>
    <property type="molecule type" value="Genomic_DNA"/>
</dbReference>
<protein>
    <recommendedName>
        <fullName evidence="4">ER membrane protein complex subunit 10</fullName>
    </recommendedName>
</protein>
<name>A0A1E3P402_WICAA</name>
<sequence>MLNIIRISVLLASFVSLALATAPVQLYAHSLETHELSINLGVLTYNETSGSTQVIDAPELPEFEEGDYCIGAEINGNFQCHSYARLEFPLRYELIISTKPKTGELISMSFRRAENEGIKSIIKPAVPGAQPATKEAPKVVKNAEGKEVLEEEEPPKSFIQKYWMYIVPALIMFMISSGQEPQGQ</sequence>
<keyword evidence="3" id="KW-1185">Reference proteome</keyword>
<dbReference type="STRING" id="683960.A0A1E3P402"/>
<reference evidence="2 3" key="1">
    <citation type="journal article" date="2016" name="Proc. Natl. Acad. Sci. U.S.A.">
        <title>Comparative genomics of biotechnologically important yeasts.</title>
        <authorList>
            <person name="Riley R."/>
            <person name="Haridas S."/>
            <person name="Wolfe K.H."/>
            <person name="Lopes M.R."/>
            <person name="Hittinger C.T."/>
            <person name="Goeker M."/>
            <person name="Salamov A.A."/>
            <person name="Wisecaver J.H."/>
            <person name="Long T.M."/>
            <person name="Calvey C.H."/>
            <person name="Aerts A.L."/>
            <person name="Barry K.W."/>
            <person name="Choi C."/>
            <person name="Clum A."/>
            <person name="Coughlan A.Y."/>
            <person name="Deshpande S."/>
            <person name="Douglass A.P."/>
            <person name="Hanson S.J."/>
            <person name="Klenk H.-P."/>
            <person name="LaButti K.M."/>
            <person name="Lapidus A."/>
            <person name="Lindquist E.A."/>
            <person name="Lipzen A.M."/>
            <person name="Meier-Kolthoff J.P."/>
            <person name="Ohm R.A."/>
            <person name="Otillar R.P."/>
            <person name="Pangilinan J.L."/>
            <person name="Peng Y."/>
            <person name="Rokas A."/>
            <person name="Rosa C.A."/>
            <person name="Scheuner C."/>
            <person name="Sibirny A.A."/>
            <person name="Slot J.C."/>
            <person name="Stielow J.B."/>
            <person name="Sun H."/>
            <person name="Kurtzman C.P."/>
            <person name="Blackwell M."/>
            <person name="Grigoriev I.V."/>
            <person name="Jeffries T.W."/>
        </authorList>
    </citation>
    <scope>NUCLEOTIDE SEQUENCE [LARGE SCALE GENOMIC DNA]</scope>
    <source>
        <strain evidence="3">ATCC 58044 / CBS 1984 / NCYC 433 / NRRL Y-366-8</strain>
    </source>
</reference>